<dbReference type="AlphaFoldDB" id="A0A0U0R7B2"/>
<dbReference type="EMBL" id="CSAE01000220">
    <property type="protein sequence ID" value="COV84695.1"/>
    <property type="molecule type" value="Genomic_DNA"/>
</dbReference>
<accession>A0A0U0R7B2</accession>
<feature type="compositionally biased region" description="Basic and acidic residues" evidence="1">
    <location>
        <begin position="10"/>
        <end position="22"/>
    </location>
</feature>
<sequence>MFQRPRRRHCGSERDAADDNRPVARGVVQGGAIAVDQATRMRNGRHQHRPGASQGGGKCSPDVVVVRSGSRQQHGCDPIQIDSHPLIVPATLGCSKANGGAREPTGLRWPLT</sequence>
<gene>
    <name evidence="2" type="ORF">ERS007703_02158</name>
</gene>
<evidence type="ECO:0000256" key="1">
    <source>
        <dbReference type="SAM" id="MobiDB-lite"/>
    </source>
</evidence>
<protein>
    <submittedName>
        <fullName evidence="2">Uncharacterized protein</fullName>
    </submittedName>
</protein>
<dbReference type="Proteomes" id="UP000038802">
    <property type="component" value="Unassembled WGS sequence"/>
</dbReference>
<organism evidence="2 3">
    <name type="scientific">Mycobacterium tuberculosis</name>
    <dbReference type="NCBI Taxonomy" id="1773"/>
    <lineage>
        <taxon>Bacteria</taxon>
        <taxon>Bacillati</taxon>
        <taxon>Actinomycetota</taxon>
        <taxon>Actinomycetes</taxon>
        <taxon>Mycobacteriales</taxon>
        <taxon>Mycobacteriaceae</taxon>
        <taxon>Mycobacterium</taxon>
        <taxon>Mycobacterium tuberculosis complex</taxon>
    </lineage>
</organism>
<evidence type="ECO:0000313" key="3">
    <source>
        <dbReference type="Proteomes" id="UP000038802"/>
    </source>
</evidence>
<proteinExistence type="predicted"/>
<evidence type="ECO:0000313" key="2">
    <source>
        <dbReference type="EMBL" id="COV84695.1"/>
    </source>
</evidence>
<reference evidence="3" key="1">
    <citation type="submission" date="2015-03" db="EMBL/GenBank/DDBJ databases">
        <authorList>
            <consortium name="Pathogen Informatics"/>
        </authorList>
    </citation>
    <scope>NUCLEOTIDE SEQUENCE [LARGE SCALE GENOMIC DNA]</scope>
    <source>
        <strain evidence="3">K00500041</strain>
    </source>
</reference>
<feature type="region of interest" description="Disordered" evidence="1">
    <location>
        <begin position="1"/>
        <end position="26"/>
    </location>
</feature>
<name>A0A0U0R7B2_MYCTX</name>
<feature type="region of interest" description="Disordered" evidence="1">
    <location>
        <begin position="38"/>
        <end position="62"/>
    </location>
</feature>